<reference evidence="1 2" key="1">
    <citation type="journal article" date="2015" name="Appl. Environ. Microbiol.">
        <title>Aerobic and Anaerobic Thiosulfate Oxidation by a Cold-Adapted, Subglacial Chemoautotroph.</title>
        <authorList>
            <person name="Harrold Z.R."/>
            <person name="Skidmore M.L."/>
            <person name="Hamilton T.L."/>
            <person name="Desch L."/>
            <person name="Amada K."/>
            <person name="van Gelder W."/>
            <person name="Glover K."/>
            <person name="Roden E.E."/>
            <person name="Boyd E.S."/>
        </authorList>
    </citation>
    <scope>NUCLEOTIDE SEQUENCE [LARGE SCALE GENOMIC DNA]</scope>
    <source>
        <strain evidence="1 2">RG</strain>
    </source>
</reference>
<name>A0A119CYD4_THIDE</name>
<dbReference type="AlphaFoldDB" id="A0A119CYD4"/>
<proteinExistence type="predicted"/>
<protein>
    <submittedName>
        <fullName evidence="1">Uncharacterized protein</fullName>
    </submittedName>
</protein>
<evidence type="ECO:0000313" key="2">
    <source>
        <dbReference type="Proteomes" id="UP000064243"/>
    </source>
</evidence>
<keyword evidence="2" id="KW-1185">Reference proteome</keyword>
<organism evidence="1 2">
    <name type="scientific">Thiobacillus denitrificans</name>
    <dbReference type="NCBI Taxonomy" id="36861"/>
    <lineage>
        <taxon>Bacteria</taxon>
        <taxon>Pseudomonadati</taxon>
        <taxon>Pseudomonadota</taxon>
        <taxon>Betaproteobacteria</taxon>
        <taxon>Nitrosomonadales</taxon>
        <taxon>Thiobacillaceae</taxon>
        <taxon>Thiobacillus</taxon>
    </lineage>
</organism>
<gene>
    <name evidence="1" type="ORF">ABW22_00985</name>
</gene>
<evidence type="ECO:0000313" key="1">
    <source>
        <dbReference type="EMBL" id="KVW99541.1"/>
    </source>
</evidence>
<sequence>MPRIVVEGGAGGLDVLERRDMRGVVLGKTARELAHQINQLACRVLIGAEKVGRNQGVTEGRDLQVRDCSPVTRR</sequence>
<dbReference type="EMBL" id="LDUG01000003">
    <property type="protein sequence ID" value="KVW99541.1"/>
    <property type="molecule type" value="Genomic_DNA"/>
</dbReference>
<accession>A0A119CYD4</accession>
<dbReference type="PATRIC" id="fig|36861.3.peg.1924"/>
<dbReference type="Proteomes" id="UP000064243">
    <property type="component" value="Unassembled WGS sequence"/>
</dbReference>
<comment type="caution">
    <text evidence="1">The sequence shown here is derived from an EMBL/GenBank/DDBJ whole genome shotgun (WGS) entry which is preliminary data.</text>
</comment>